<accession>A0A1B9AE00</accession>
<evidence type="ECO:0000313" key="2">
    <source>
        <dbReference type="Proteomes" id="UP000092578"/>
    </source>
</evidence>
<sequence length="82" mass="9386">MFEEWIISPYQGVIQQILVKEKTRIYEWEPLFIIKGQAGVLYSVMMGVSGEIQSIEVQEGDYVLPDMVLAYVKEEVVVSPCD</sequence>
<dbReference type="InterPro" id="IPR011053">
    <property type="entry name" value="Single_hybrid_motif"/>
</dbReference>
<organism evidence="1 2">
    <name type="scientific">Pseudobacillus wudalianchiensis</name>
    <dbReference type="NCBI Taxonomy" id="1743143"/>
    <lineage>
        <taxon>Bacteria</taxon>
        <taxon>Bacillati</taxon>
        <taxon>Bacillota</taxon>
        <taxon>Bacilli</taxon>
        <taxon>Bacillales</taxon>
        <taxon>Bacillaceae</taxon>
        <taxon>Pseudobacillus</taxon>
    </lineage>
</organism>
<dbReference type="EMBL" id="MAYT01000030">
    <property type="protein sequence ID" value="OCA82079.1"/>
    <property type="molecule type" value="Genomic_DNA"/>
</dbReference>
<dbReference type="Proteomes" id="UP000092578">
    <property type="component" value="Unassembled WGS sequence"/>
</dbReference>
<proteinExistence type="predicted"/>
<comment type="caution">
    <text evidence="1">The sequence shown here is derived from an EMBL/GenBank/DDBJ whole genome shotgun (WGS) entry which is preliminary data.</text>
</comment>
<dbReference type="Gene3D" id="2.40.50.100">
    <property type="match status" value="1"/>
</dbReference>
<dbReference type="RefSeq" id="WP_065411971.1">
    <property type="nucleotide sequence ID" value="NZ_MAYT01000030.1"/>
</dbReference>
<dbReference type="SUPFAM" id="SSF51230">
    <property type="entry name" value="Single hybrid motif"/>
    <property type="match status" value="1"/>
</dbReference>
<gene>
    <name evidence="1" type="ORF">A8F95_15380</name>
</gene>
<evidence type="ECO:0008006" key="3">
    <source>
        <dbReference type="Google" id="ProtNLM"/>
    </source>
</evidence>
<reference evidence="2" key="1">
    <citation type="submission" date="2016-05" db="EMBL/GenBank/DDBJ databases">
        <authorList>
            <person name="Liu B."/>
            <person name="Wang J."/>
            <person name="Zhu Y."/>
            <person name="Liu G."/>
            <person name="Chen Q."/>
            <person name="Chen Z."/>
            <person name="Lan J."/>
            <person name="Che J."/>
            <person name="Ge C."/>
            <person name="Shi H."/>
            <person name="Pan Z."/>
            <person name="Liu X."/>
        </authorList>
    </citation>
    <scope>NUCLEOTIDE SEQUENCE [LARGE SCALE GENOMIC DNA]</scope>
    <source>
        <strain evidence="2">FJAT-27215</strain>
    </source>
</reference>
<evidence type="ECO:0000313" key="1">
    <source>
        <dbReference type="EMBL" id="OCA82079.1"/>
    </source>
</evidence>
<protein>
    <recommendedName>
        <fullName evidence="3">Lipoyl-binding domain-containing protein</fullName>
    </recommendedName>
</protein>
<keyword evidence="2" id="KW-1185">Reference proteome</keyword>
<name>A0A1B9AE00_9BACI</name>
<dbReference type="AlphaFoldDB" id="A0A1B9AE00"/>